<name>A0A6G8QDS4_9ACTN</name>
<evidence type="ECO:0000256" key="1">
    <source>
        <dbReference type="ARBA" id="ARBA00022598"/>
    </source>
</evidence>
<dbReference type="HAMAP" id="MF_01609">
    <property type="entry name" value="Glu_cys_ligase_2"/>
    <property type="match status" value="1"/>
</dbReference>
<reference evidence="7 8" key="1">
    <citation type="submission" date="2019-10" db="EMBL/GenBank/DDBJ databases">
        <title>Rubrobacter sp nov SCSIO 52090 isolated from a deep-sea sediment in the South China Sea.</title>
        <authorList>
            <person name="Chen R.W."/>
        </authorList>
    </citation>
    <scope>NUCLEOTIDE SEQUENCE [LARGE SCALE GENOMIC DNA]</scope>
    <source>
        <strain evidence="7 8">SCSIO 52909</strain>
    </source>
</reference>
<dbReference type="Pfam" id="PF04107">
    <property type="entry name" value="GCS2"/>
    <property type="match status" value="1"/>
</dbReference>
<comment type="function">
    <text evidence="5">ATP-dependent carboxylate-amine ligase which exhibits weak glutamate--cysteine ligase activity.</text>
</comment>
<evidence type="ECO:0000313" key="7">
    <source>
        <dbReference type="EMBL" id="QIN84654.1"/>
    </source>
</evidence>
<dbReference type="GO" id="GO:0042398">
    <property type="term" value="P:modified amino acid biosynthetic process"/>
    <property type="evidence" value="ECO:0007669"/>
    <property type="project" value="InterPro"/>
</dbReference>
<dbReference type="AlphaFoldDB" id="A0A6G8QDS4"/>
<comment type="catalytic activity">
    <reaction evidence="4 5">
        <text>L-cysteine + L-glutamate + ATP = gamma-L-glutamyl-L-cysteine + ADP + phosphate + H(+)</text>
        <dbReference type="Rhea" id="RHEA:13285"/>
        <dbReference type="ChEBI" id="CHEBI:15378"/>
        <dbReference type="ChEBI" id="CHEBI:29985"/>
        <dbReference type="ChEBI" id="CHEBI:30616"/>
        <dbReference type="ChEBI" id="CHEBI:35235"/>
        <dbReference type="ChEBI" id="CHEBI:43474"/>
        <dbReference type="ChEBI" id="CHEBI:58173"/>
        <dbReference type="ChEBI" id="CHEBI:456216"/>
        <dbReference type="EC" id="6.3.2.2"/>
    </reaction>
</comment>
<keyword evidence="8" id="KW-1185">Reference proteome</keyword>
<dbReference type="SUPFAM" id="SSF55931">
    <property type="entry name" value="Glutamine synthetase/guanido kinase"/>
    <property type="match status" value="1"/>
</dbReference>
<evidence type="ECO:0000256" key="6">
    <source>
        <dbReference type="SAM" id="MobiDB-lite"/>
    </source>
</evidence>
<organism evidence="7 8">
    <name type="scientific">Rubrobacter tropicus</name>
    <dbReference type="NCBI Taxonomy" id="2653851"/>
    <lineage>
        <taxon>Bacteria</taxon>
        <taxon>Bacillati</taxon>
        <taxon>Actinomycetota</taxon>
        <taxon>Rubrobacteria</taxon>
        <taxon>Rubrobacterales</taxon>
        <taxon>Rubrobacteraceae</taxon>
        <taxon>Rubrobacter</taxon>
    </lineage>
</organism>
<dbReference type="InterPro" id="IPR011793">
    <property type="entry name" value="YbdK"/>
</dbReference>
<accession>A0A6G8QDS4</accession>
<evidence type="ECO:0000256" key="2">
    <source>
        <dbReference type="ARBA" id="ARBA00022741"/>
    </source>
</evidence>
<dbReference type="InterPro" id="IPR050141">
    <property type="entry name" value="GCL_type2/YbdK_subfam"/>
</dbReference>
<dbReference type="InterPro" id="IPR006336">
    <property type="entry name" value="GCS2"/>
</dbReference>
<keyword evidence="2 5" id="KW-0547">Nucleotide-binding</keyword>
<keyword evidence="3 5" id="KW-0067">ATP-binding</keyword>
<dbReference type="NCBIfam" id="NF010043">
    <property type="entry name" value="PRK13517.1-3"/>
    <property type="match status" value="1"/>
</dbReference>
<dbReference type="Proteomes" id="UP000501452">
    <property type="component" value="Chromosome"/>
</dbReference>
<sequence length="424" mass="47323">MILASLRSSPTATRRLCVYHGGCCFGTQELDKRNPEEIVPVRFNASEKRLVGIEEELQIIDPATGGLAPKVEKIMSSLQPELEGAVARELFQSMVEIRTPPCASVGEAAASLRERRRRLGTLSAARGVALASAGTHPFSHYEDQEITDRERYRKMVRVLRWVAEREVCFGQHVHVGVRDEEEAIEAHNRLSESSPLLLALSANSPYRHGRDTGYESTRVKIFETLPRSGIPPTFADYEAFEGYVDLMVEMEAMDDYTYCWWDVRPHPNIGTIELRILDSQTDYRYAGALAALTHCLVVEACSESPKGPFDREIVTENKWRGSRLGLDATIYDRRTRDSLPARAAAVALVERLRPVSQTLGCEDELLGILEIVERGTGSQHQRRAYQRKGDFRDVVSYLVEGTHSVEPTAAHDARGRSGGGRPSA</sequence>
<dbReference type="PANTHER" id="PTHR36510:SF1">
    <property type="entry name" value="GLUTAMATE--CYSTEINE LIGASE 2-RELATED"/>
    <property type="match status" value="1"/>
</dbReference>
<dbReference type="PANTHER" id="PTHR36510">
    <property type="entry name" value="GLUTAMATE--CYSTEINE LIGASE 2-RELATED"/>
    <property type="match status" value="1"/>
</dbReference>
<proteinExistence type="inferred from homology"/>
<dbReference type="GO" id="GO:0004357">
    <property type="term" value="F:glutamate-cysteine ligase activity"/>
    <property type="evidence" value="ECO:0007669"/>
    <property type="project" value="UniProtKB-EC"/>
</dbReference>
<dbReference type="EC" id="6.3.2.2" evidence="5"/>
<evidence type="ECO:0000313" key="8">
    <source>
        <dbReference type="Proteomes" id="UP000501452"/>
    </source>
</evidence>
<keyword evidence="1 5" id="KW-0436">Ligase</keyword>
<evidence type="ECO:0000256" key="3">
    <source>
        <dbReference type="ARBA" id="ARBA00022840"/>
    </source>
</evidence>
<gene>
    <name evidence="7" type="ORF">GBA63_19855</name>
</gene>
<dbReference type="NCBIfam" id="TIGR02050">
    <property type="entry name" value="gshA_cyan_rel"/>
    <property type="match status" value="1"/>
</dbReference>
<evidence type="ECO:0000256" key="4">
    <source>
        <dbReference type="ARBA" id="ARBA00048819"/>
    </source>
</evidence>
<dbReference type="KEGG" id="rub:GBA63_19855"/>
<evidence type="ECO:0000256" key="5">
    <source>
        <dbReference type="HAMAP-Rule" id="MF_01609"/>
    </source>
</evidence>
<dbReference type="GO" id="GO:0005524">
    <property type="term" value="F:ATP binding"/>
    <property type="evidence" value="ECO:0007669"/>
    <property type="project" value="UniProtKB-KW"/>
</dbReference>
<dbReference type="InterPro" id="IPR014746">
    <property type="entry name" value="Gln_synth/guanido_kin_cat_dom"/>
</dbReference>
<feature type="region of interest" description="Disordered" evidence="6">
    <location>
        <begin position="403"/>
        <end position="424"/>
    </location>
</feature>
<protein>
    <recommendedName>
        <fullName evidence="5">Putative glutamate--cysteine ligase 2</fullName>
        <ecNumber evidence="5">6.3.2.2</ecNumber>
    </recommendedName>
    <alternativeName>
        <fullName evidence="5">Gamma-glutamylcysteine synthetase 2</fullName>
        <shortName evidence="5">GCS 2</shortName>
        <shortName evidence="5">Gamma-GCS 2</shortName>
    </alternativeName>
</protein>
<dbReference type="Gene3D" id="3.30.590.20">
    <property type="match status" value="1"/>
</dbReference>
<dbReference type="EMBL" id="CP045119">
    <property type="protein sequence ID" value="QIN84654.1"/>
    <property type="molecule type" value="Genomic_DNA"/>
</dbReference>
<comment type="similarity">
    <text evidence="5">Belongs to the glutamate--cysteine ligase type 2 family. YbdK subfamily.</text>
</comment>